<protein>
    <submittedName>
        <fullName evidence="2">Monooxygenase</fullName>
    </submittedName>
</protein>
<gene>
    <name evidence="2" type="ORF">NCTC13229_00164</name>
</gene>
<dbReference type="Pfam" id="PF01494">
    <property type="entry name" value="FAD_binding_3"/>
    <property type="match status" value="1"/>
</dbReference>
<dbReference type="PANTHER" id="PTHR43422:SF3">
    <property type="entry name" value="THIAMINE THIAZOLE SYNTHASE"/>
    <property type="match status" value="1"/>
</dbReference>
<feature type="domain" description="FAD-binding" evidence="1">
    <location>
        <begin position="28"/>
        <end position="369"/>
    </location>
</feature>
<dbReference type="SUPFAM" id="SSF51905">
    <property type="entry name" value="FAD/NAD(P)-binding domain"/>
    <property type="match status" value="1"/>
</dbReference>
<name>A0AB38F4R5_RHOWR</name>
<comment type="caution">
    <text evidence="2">The sequence shown here is derived from an EMBL/GenBank/DDBJ whole genome shotgun (WGS) entry which is preliminary data.</text>
</comment>
<sequence length="474" mass="53466">MNHHIALRRRVDRSSRSRRVNVPRRDAHAVVIGGSIAGLLASRVLADYFDTVTIFEKDHLVDSAEPRMGVPQGRHVHSIWKRGLSLMEESFPGLTSELIEGGSAEVEMTSDFAWYHRGVWKLRVPSGIFITCQTRPFLEWQIRRRVCQISNIDLVDHCHVKRFVTDATAQRITGVAVQSRRAGATEETVSADLVVDASGRGSRTPRWLEELGYGRPDMSVIDVDVGYATRFYARPPHEDCPWKALIVAPTPPDGTRLGVIFPVEGQRWIVMLGGWNGDHPPRDEDGLLEFARNLEAPDIYTFMREAEPLTPIAGYKFRANVRRHYERMRRFPGGLIVLGDSLCSFNPIYGQGMTTSALDAMTLRECLDRAVHRGESLDAMAHHFLKRVPRRLDAPWRLAAGEDMNWPGTQGDAPFGTPFMNWYFGRVHALAARDPQVLVRFVRVANMIDSPVRIFHPRVLAPVLTRSTRVAPSP</sequence>
<evidence type="ECO:0000313" key="3">
    <source>
        <dbReference type="Proteomes" id="UP000251211"/>
    </source>
</evidence>
<proteinExistence type="predicted"/>
<evidence type="ECO:0000313" key="2">
    <source>
        <dbReference type="EMBL" id="SPZ34300.1"/>
    </source>
</evidence>
<evidence type="ECO:0000259" key="1">
    <source>
        <dbReference type="Pfam" id="PF01494"/>
    </source>
</evidence>
<dbReference type="PANTHER" id="PTHR43422">
    <property type="entry name" value="THIAMINE THIAZOLE SYNTHASE"/>
    <property type="match status" value="1"/>
</dbReference>
<accession>A0AB38F4R5</accession>
<dbReference type="Proteomes" id="UP000251211">
    <property type="component" value="Unassembled WGS sequence"/>
</dbReference>
<dbReference type="InterPro" id="IPR002938">
    <property type="entry name" value="FAD-bd"/>
</dbReference>
<keyword evidence="2" id="KW-0503">Monooxygenase</keyword>
<dbReference type="AlphaFoldDB" id="A0AB38F4R5"/>
<reference evidence="2 3" key="1">
    <citation type="submission" date="2018-06" db="EMBL/GenBank/DDBJ databases">
        <authorList>
            <consortium name="Pathogen Informatics"/>
            <person name="Doyle S."/>
        </authorList>
    </citation>
    <scope>NUCLEOTIDE SEQUENCE [LARGE SCALE GENOMIC DNA]</scope>
    <source>
        <strain evidence="2 3">NCTC13229</strain>
    </source>
</reference>
<dbReference type="InterPro" id="IPR036188">
    <property type="entry name" value="FAD/NAD-bd_sf"/>
</dbReference>
<dbReference type="EMBL" id="UAUI01000001">
    <property type="protein sequence ID" value="SPZ34300.1"/>
    <property type="molecule type" value="Genomic_DNA"/>
</dbReference>
<dbReference type="Gene3D" id="3.50.50.60">
    <property type="entry name" value="FAD/NAD(P)-binding domain"/>
    <property type="match status" value="1"/>
</dbReference>
<organism evidence="2 3">
    <name type="scientific">Rhodococcus wratislaviensis</name>
    <name type="common">Tsukamurella wratislaviensis</name>
    <dbReference type="NCBI Taxonomy" id="44752"/>
    <lineage>
        <taxon>Bacteria</taxon>
        <taxon>Bacillati</taxon>
        <taxon>Actinomycetota</taxon>
        <taxon>Actinomycetes</taxon>
        <taxon>Mycobacteriales</taxon>
        <taxon>Nocardiaceae</taxon>
        <taxon>Rhodococcus</taxon>
    </lineage>
</organism>
<dbReference type="GO" id="GO:0071949">
    <property type="term" value="F:FAD binding"/>
    <property type="evidence" value="ECO:0007669"/>
    <property type="project" value="InterPro"/>
</dbReference>
<keyword evidence="2" id="KW-0560">Oxidoreductase</keyword>
<dbReference type="GO" id="GO:0004497">
    <property type="term" value="F:monooxygenase activity"/>
    <property type="evidence" value="ECO:0007669"/>
    <property type="project" value="UniProtKB-KW"/>
</dbReference>